<dbReference type="Proteomes" id="UP001153636">
    <property type="component" value="Chromosome 4"/>
</dbReference>
<dbReference type="PANTHER" id="PTHR15840:SF10">
    <property type="entry name" value="EKC_KEOPS COMPLEX SUBUNIT TPRKB"/>
    <property type="match status" value="1"/>
</dbReference>
<evidence type="ECO:0000256" key="5">
    <source>
        <dbReference type="RuleBase" id="RU004398"/>
    </source>
</evidence>
<dbReference type="PANTHER" id="PTHR15840">
    <property type="entry name" value="CGI-121 FAMILY MEMBER"/>
    <property type="match status" value="1"/>
</dbReference>
<evidence type="ECO:0000256" key="1">
    <source>
        <dbReference type="ARBA" id="ARBA00004123"/>
    </source>
</evidence>
<keyword evidence="3" id="KW-0819">tRNA processing</keyword>
<evidence type="ECO:0000313" key="7">
    <source>
        <dbReference type="Proteomes" id="UP001153636"/>
    </source>
</evidence>
<comment type="similarity">
    <text evidence="2 5">Belongs to the CGI121/TPRKB family.</text>
</comment>
<dbReference type="EMBL" id="OV651816">
    <property type="protein sequence ID" value="CAH1109208.1"/>
    <property type="molecule type" value="Genomic_DNA"/>
</dbReference>
<evidence type="ECO:0000256" key="3">
    <source>
        <dbReference type="ARBA" id="ARBA00022694"/>
    </source>
</evidence>
<dbReference type="InterPro" id="IPR013926">
    <property type="entry name" value="CGI121/TPRKB"/>
</dbReference>
<evidence type="ECO:0000256" key="2">
    <source>
        <dbReference type="ARBA" id="ARBA00005546"/>
    </source>
</evidence>
<keyword evidence="7" id="KW-1185">Reference proteome</keyword>
<keyword evidence="4 5" id="KW-0539">Nucleus</keyword>
<dbReference type="Gene3D" id="3.30.2380.10">
    <property type="entry name" value="CGI121/TPRKB"/>
    <property type="match status" value="1"/>
</dbReference>
<dbReference type="OrthoDB" id="329139at2759"/>
<dbReference type="GO" id="GO:0002949">
    <property type="term" value="P:tRNA threonylcarbamoyladenosine modification"/>
    <property type="evidence" value="ECO:0007669"/>
    <property type="project" value="TreeGrafter"/>
</dbReference>
<dbReference type="SUPFAM" id="SSF143870">
    <property type="entry name" value="PF0523-like"/>
    <property type="match status" value="1"/>
</dbReference>
<dbReference type="GO" id="GO:0005634">
    <property type="term" value="C:nucleus"/>
    <property type="evidence" value="ECO:0007669"/>
    <property type="project" value="UniProtKB-SubCell"/>
</dbReference>
<dbReference type="Pfam" id="PF08617">
    <property type="entry name" value="CGI-121"/>
    <property type="match status" value="1"/>
</dbReference>
<reference evidence="6" key="1">
    <citation type="submission" date="2022-01" db="EMBL/GenBank/DDBJ databases">
        <authorList>
            <person name="King R."/>
        </authorList>
    </citation>
    <scope>NUCLEOTIDE SEQUENCE</scope>
</reference>
<accession>A0A9P0CZD1</accession>
<dbReference type="GO" id="GO:0005829">
    <property type="term" value="C:cytosol"/>
    <property type="evidence" value="ECO:0007669"/>
    <property type="project" value="TreeGrafter"/>
</dbReference>
<organism evidence="6 7">
    <name type="scientific">Psylliodes chrysocephalus</name>
    <dbReference type="NCBI Taxonomy" id="3402493"/>
    <lineage>
        <taxon>Eukaryota</taxon>
        <taxon>Metazoa</taxon>
        <taxon>Ecdysozoa</taxon>
        <taxon>Arthropoda</taxon>
        <taxon>Hexapoda</taxon>
        <taxon>Insecta</taxon>
        <taxon>Pterygota</taxon>
        <taxon>Neoptera</taxon>
        <taxon>Endopterygota</taxon>
        <taxon>Coleoptera</taxon>
        <taxon>Polyphaga</taxon>
        <taxon>Cucujiformia</taxon>
        <taxon>Chrysomeloidea</taxon>
        <taxon>Chrysomelidae</taxon>
        <taxon>Galerucinae</taxon>
        <taxon>Alticini</taxon>
        <taxon>Psylliodes</taxon>
    </lineage>
</organism>
<name>A0A9P0CZD1_9CUCU</name>
<sequence>MDLDPEAECKLLLKLFKNVKNVKEIKDQLIKGELKCCIMKPTLILDPIQVVVAANKALVNEKLTTKTIYTEILFNLSPTKNISKSLQTFGIDEKDENLLVITLLKEGDKEDTDLFKKIDGEEVSLDKLKNYADMNLIKRTYKIADKETNVTPILNSLVSRIATKDFLSF</sequence>
<dbReference type="AlphaFoldDB" id="A0A9P0CZD1"/>
<dbReference type="NCBIfam" id="NF011465">
    <property type="entry name" value="PRK14886.1-1"/>
    <property type="match status" value="1"/>
</dbReference>
<evidence type="ECO:0000256" key="4">
    <source>
        <dbReference type="ARBA" id="ARBA00023242"/>
    </source>
</evidence>
<dbReference type="InterPro" id="IPR036504">
    <property type="entry name" value="CGI121/TPRKB_sf"/>
</dbReference>
<gene>
    <name evidence="6" type="ORF">PSYICH_LOCUS9823</name>
</gene>
<dbReference type="GO" id="GO:0000408">
    <property type="term" value="C:EKC/KEOPS complex"/>
    <property type="evidence" value="ECO:0007669"/>
    <property type="project" value="TreeGrafter"/>
</dbReference>
<comment type="subcellular location">
    <subcellularLocation>
        <location evidence="1">Nucleus</location>
    </subcellularLocation>
</comment>
<protein>
    <submittedName>
        <fullName evidence="6">Uncharacterized protein</fullName>
    </submittedName>
</protein>
<evidence type="ECO:0000313" key="6">
    <source>
        <dbReference type="EMBL" id="CAH1109208.1"/>
    </source>
</evidence>
<proteinExistence type="inferred from homology"/>